<dbReference type="Pfam" id="PF14863">
    <property type="entry name" value="Alkyl_sulf_dimr"/>
    <property type="match status" value="1"/>
</dbReference>
<organism evidence="6 7">
    <name type="scientific">Cytobacillus kochii</name>
    <dbReference type="NCBI Taxonomy" id="859143"/>
    <lineage>
        <taxon>Bacteria</taxon>
        <taxon>Bacillati</taxon>
        <taxon>Bacillota</taxon>
        <taxon>Bacilli</taxon>
        <taxon>Bacillales</taxon>
        <taxon>Bacillaceae</taxon>
        <taxon>Cytobacillus</taxon>
    </lineage>
</organism>
<gene>
    <name evidence="6" type="ORF">CKF48_19650</name>
</gene>
<dbReference type="InterPro" id="IPR036866">
    <property type="entry name" value="RibonucZ/Hydroxyglut_hydro"/>
</dbReference>
<dbReference type="InterPro" id="IPR029228">
    <property type="entry name" value="Alkyl_sulf_dimr"/>
</dbReference>
<evidence type="ECO:0000313" key="6">
    <source>
        <dbReference type="EMBL" id="ASV69330.1"/>
    </source>
</evidence>
<dbReference type="SUPFAM" id="SSF56281">
    <property type="entry name" value="Metallo-hydrolase/oxidoreductase"/>
    <property type="match status" value="1"/>
</dbReference>
<dbReference type="InterPro" id="IPR044097">
    <property type="entry name" value="Bds1/SdsA1_MBL-fold"/>
</dbReference>
<keyword evidence="7" id="KW-1185">Reference proteome</keyword>
<dbReference type="InterPro" id="IPR038536">
    <property type="entry name" value="Alkyl/aryl-sulf_dimr_sf"/>
</dbReference>
<protein>
    <recommendedName>
        <fullName evidence="5">Metallo-beta-lactamase domain-containing protein</fullName>
    </recommendedName>
</protein>
<comment type="similarity">
    <text evidence="4">Belongs to the metallo-beta-lactamase superfamily. Type III sulfatase family.</text>
</comment>
<dbReference type="Gene3D" id="3.30.1050.10">
    <property type="entry name" value="SCP2 sterol-binding domain"/>
    <property type="match status" value="1"/>
</dbReference>
<dbReference type="Gene3D" id="3.60.15.30">
    <property type="entry name" value="Metallo-beta-lactamase domain"/>
    <property type="match status" value="1"/>
</dbReference>
<dbReference type="Gene3D" id="1.25.40.880">
    <property type="entry name" value="Alkyl sulfatase, dimerisation domain"/>
    <property type="match status" value="1"/>
</dbReference>
<dbReference type="InterPro" id="IPR052195">
    <property type="entry name" value="Bact_Alkyl/Aryl-Sulfatase"/>
</dbReference>
<dbReference type="InterPro" id="IPR001279">
    <property type="entry name" value="Metallo-B-lactamas"/>
</dbReference>
<dbReference type="InterPro" id="IPR036527">
    <property type="entry name" value="SCP2_sterol-bd_dom_sf"/>
</dbReference>
<dbReference type="Pfam" id="PF00753">
    <property type="entry name" value="Lactamase_B"/>
    <property type="match status" value="1"/>
</dbReference>
<name>A0A248TML9_9BACI</name>
<dbReference type="RefSeq" id="WP_095372893.1">
    <property type="nucleotide sequence ID" value="NZ_CP022983.1"/>
</dbReference>
<proteinExistence type="inferred from homology"/>
<evidence type="ECO:0000259" key="5">
    <source>
        <dbReference type="SMART" id="SM00849"/>
    </source>
</evidence>
<dbReference type="EMBL" id="CP022983">
    <property type="protein sequence ID" value="ASV69330.1"/>
    <property type="molecule type" value="Genomic_DNA"/>
</dbReference>
<dbReference type="GO" id="GO:0018909">
    <property type="term" value="P:dodecyl sulfate metabolic process"/>
    <property type="evidence" value="ECO:0007669"/>
    <property type="project" value="InterPro"/>
</dbReference>
<dbReference type="Proteomes" id="UP000215137">
    <property type="component" value="Chromosome"/>
</dbReference>
<evidence type="ECO:0000256" key="4">
    <source>
        <dbReference type="ARBA" id="ARBA00033751"/>
    </source>
</evidence>
<dbReference type="CDD" id="cd07710">
    <property type="entry name" value="arylsulfatase_Sdsa1-like_MBL-fold"/>
    <property type="match status" value="1"/>
</dbReference>
<dbReference type="SMART" id="SM00849">
    <property type="entry name" value="Lactamase_B"/>
    <property type="match status" value="1"/>
</dbReference>
<dbReference type="OrthoDB" id="9815874at2"/>
<dbReference type="GO" id="GO:0018741">
    <property type="term" value="F:linear primary-alkylsulfatase activity"/>
    <property type="evidence" value="ECO:0007669"/>
    <property type="project" value="InterPro"/>
</dbReference>
<dbReference type="KEGG" id="bko:CKF48_19650"/>
<dbReference type="AlphaFoldDB" id="A0A248TML9"/>
<dbReference type="InterPro" id="IPR029229">
    <property type="entry name" value="Alkyl_sulf_C"/>
</dbReference>
<dbReference type="PANTHER" id="PTHR43223:SF1">
    <property type="entry name" value="ALKYL_ARYL-SULFATASE BDS1"/>
    <property type="match status" value="1"/>
</dbReference>
<sequence length="626" mass="70724">MSGTVPTSHLSKLPKNATTVTKKANKDFFESLNFENKQDYEDADRGLIAPYENRIENLNIQNQPSPETVNPSLWRNVQLQAKSGLYKVVEGVYQVRGLSLATVIFVEGKSGVIVIDTSSSNSAADAAIELYFSYRPKRPVTAIIISQSHADHFGGTHSILQYAETSTIPIIVPEHFTQEMFSENVLLGPIMSRRASYQFGIGLPVGEKGFLSAGIGTVFHSGNGFEMPNREIKEEIEQLTIDGINFEFLLTPNTEAPAEMHFYIQDYKVLFVSENVNKTMHQIYTIRGAKTRDTLEWVKAIDKTIDLTMSKEIDALVMAHAWPVWGKEQALEHLVLQRDLYKYIHDQTVRLANHGYTMEEIAEELKLPETLDQYWGNRGYYGTLKHNSKGIYNFYLGYYSGHPSDLDPLPQVESGQKYVSYMGGSAHVVKQAKADFENGQYRWVAQVLKHVVMAEPDNKEAKELLADTFEQLGYQAESANWRNAYLIGASELRNGTRKKGAIAKGHSGMMLKMPFDEFFKLLSVRLNGPKAADKKMIMNVSLSDVEEKYTIYLENCVLNKRNKLDDNPDLSFISNKATFYAIVNGILDPREAVTSNKLKLFGDQTKLDEFLNLLDHFDQFINIVTP</sequence>
<dbReference type="PANTHER" id="PTHR43223">
    <property type="entry name" value="ALKYL/ARYL-SULFATASE"/>
    <property type="match status" value="1"/>
</dbReference>
<dbReference type="SUPFAM" id="SSF55718">
    <property type="entry name" value="SCP-like"/>
    <property type="match status" value="1"/>
</dbReference>
<dbReference type="GO" id="GO:0046983">
    <property type="term" value="F:protein dimerization activity"/>
    <property type="evidence" value="ECO:0007669"/>
    <property type="project" value="InterPro"/>
</dbReference>
<feature type="domain" description="Metallo-beta-lactamase" evidence="5">
    <location>
        <begin position="100"/>
        <end position="320"/>
    </location>
</feature>
<accession>A0A248TML9</accession>
<keyword evidence="3" id="KW-0862">Zinc</keyword>
<dbReference type="GO" id="GO:0046872">
    <property type="term" value="F:metal ion binding"/>
    <property type="evidence" value="ECO:0007669"/>
    <property type="project" value="UniProtKB-KW"/>
</dbReference>
<evidence type="ECO:0000256" key="2">
    <source>
        <dbReference type="ARBA" id="ARBA00022801"/>
    </source>
</evidence>
<evidence type="ECO:0000256" key="3">
    <source>
        <dbReference type="ARBA" id="ARBA00022833"/>
    </source>
</evidence>
<evidence type="ECO:0000256" key="1">
    <source>
        <dbReference type="ARBA" id="ARBA00022723"/>
    </source>
</evidence>
<keyword evidence="2" id="KW-0378">Hydrolase</keyword>
<reference evidence="6 7" key="1">
    <citation type="submission" date="2017-08" db="EMBL/GenBank/DDBJ databases">
        <title>Complete Genome Sequence of Bacillus kochii Oregon-R-modENCODE STRAIN BDGP4, isolated from Drosophila melanogaster gut.</title>
        <authorList>
            <person name="Wan K.H."/>
            <person name="Yu C."/>
            <person name="Park S."/>
            <person name="Hammonds A.S."/>
            <person name="Booth B.W."/>
            <person name="Celniker S.E."/>
        </authorList>
    </citation>
    <scope>NUCLEOTIDE SEQUENCE [LARGE SCALE GENOMIC DNA]</scope>
    <source>
        <strain evidence="6 7">BDGP4</strain>
    </source>
</reference>
<evidence type="ECO:0000313" key="7">
    <source>
        <dbReference type="Proteomes" id="UP000215137"/>
    </source>
</evidence>
<dbReference type="FunFam" id="1.25.40.880:FF:000001">
    <property type="entry name" value="SDS hydrolase SdsA1"/>
    <property type="match status" value="1"/>
</dbReference>
<keyword evidence="1" id="KW-0479">Metal-binding</keyword>
<dbReference type="Pfam" id="PF14864">
    <property type="entry name" value="Alkyl_sulf_C"/>
    <property type="match status" value="1"/>
</dbReference>